<dbReference type="AlphaFoldDB" id="A0A6A5GJG6"/>
<evidence type="ECO:0000313" key="3">
    <source>
        <dbReference type="Proteomes" id="UP000483820"/>
    </source>
</evidence>
<evidence type="ECO:0000259" key="1">
    <source>
        <dbReference type="Pfam" id="PF01827"/>
    </source>
</evidence>
<dbReference type="GeneID" id="9807536"/>
<feature type="domain" description="DUF38" evidence="1">
    <location>
        <begin position="149"/>
        <end position="278"/>
    </location>
</feature>
<dbReference type="Proteomes" id="UP000483820">
    <property type="component" value="Chromosome V"/>
</dbReference>
<sequence length="339" mass="38542">MAMFSCFFPKPSKNCEKYESELEPGALRFEEFFSHGHHNSIPTDPLTPFNFSNMCITGGHKIVTVTYSPSGHGGCVRYFKRGNNCDVKLISYDPREMSDESNETVSQQILNDQNPFNAFLSDFEKVLSHPHVTVDSLSIMLHGDVNQQFVELMEKKLAAPIAVRALELDIKAPEHHVKLLECIHPLTLKKLTISYFGDMEDFGMKAGELEKLPVWNNLDELHIKTFVVTEGVPDLGNFEKVSMTFDKVGVNDVVKVIETFLNTPKCKNFHLRFFHFDEADKLFDIIKLPCTEMNGLKMVHLGKPDTVEIISIVQNLKENTISLTKMDPNSEKSDRFFGF</sequence>
<accession>A0A6A5GJG6</accession>
<dbReference type="Pfam" id="PF01827">
    <property type="entry name" value="FTH"/>
    <property type="match status" value="1"/>
</dbReference>
<dbReference type="KEGG" id="crq:GCK72_021320"/>
<dbReference type="CTD" id="9807536"/>
<proteinExistence type="predicted"/>
<reference evidence="2 3" key="1">
    <citation type="submission" date="2019-12" db="EMBL/GenBank/DDBJ databases">
        <title>Chromosome-level assembly of the Caenorhabditis remanei genome.</title>
        <authorList>
            <person name="Teterina A.A."/>
            <person name="Willis J.H."/>
            <person name="Phillips P.C."/>
        </authorList>
    </citation>
    <scope>NUCLEOTIDE SEQUENCE [LARGE SCALE GENOMIC DNA]</scope>
    <source>
        <strain evidence="2 3">PX506</strain>
        <tissue evidence="2">Whole organism</tissue>
    </source>
</reference>
<dbReference type="EMBL" id="WUAV01000005">
    <property type="protein sequence ID" value="KAF1754756.1"/>
    <property type="molecule type" value="Genomic_DNA"/>
</dbReference>
<gene>
    <name evidence="2" type="ORF">GCK72_021320</name>
</gene>
<organism evidence="2 3">
    <name type="scientific">Caenorhabditis remanei</name>
    <name type="common">Caenorhabditis vulgaris</name>
    <dbReference type="NCBI Taxonomy" id="31234"/>
    <lineage>
        <taxon>Eukaryota</taxon>
        <taxon>Metazoa</taxon>
        <taxon>Ecdysozoa</taxon>
        <taxon>Nematoda</taxon>
        <taxon>Chromadorea</taxon>
        <taxon>Rhabditida</taxon>
        <taxon>Rhabditina</taxon>
        <taxon>Rhabditomorpha</taxon>
        <taxon>Rhabditoidea</taxon>
        <taxon>Rhabditidae</taxon>
        <taxon>Peloderinae</taxon>
        <taxon>Caenorhabditis</taxon>
    </lineage>
</organism>
<dbReference type="InterPro" id="IPR002900">
    <property type="entry name" value="DUF38/FTH_CAE_spp"/>
</dbReference>
<evidence type="ECO:0000313" key="2">
    <source>
        <dbReference type="EMBL" id="KAF1754756.1"/>
    </source>
</evidence>
<dbReference type="RefSeq" id="XP_003095275.2">
    <property type="nucleotide sequence ID" value="XM_003095227.2"/>
</dbReference>
<name>A0A6A5GJG6_CAERE</name>
<dbReference type="PANTHER" id="PTHR23014:SF1">
    <property type="entry name" value="DUF38 DOMAIN-CONTAINING PROTEIN-RELATED"/>
    <property type="match status" value="1"/>
</dbReference>
<comment type="caution">
    <text evidence="2">The sequence shown here is derived from an EMBL/GenBank/DDBJ whole genome shotgun (WGS) entry which is preliminary data.</text>
</comment>
<dbReference type="PANTHER" id="PTHR23014">
    <property type="entry name" value="F-BOX A PROTEIN"/>
    <property type="match status" value="1"/>
</dbReference>
<protein>
    <recommendedName>
        <fullName evidence="1">DUF38 domain-containing protein</fullName>
    </recommendedName>
</protein>